<dbReference type="AlphaFoldDB" id="A0A6A5W0J2"/>
<feature type="compositionally biased region" description="Pro residues" evidence="1">
    <location>
        <begin position="41"/>
        <end position="56"/>
    </location>
</feature>
<name>A0A6A5W0J2_9PLEO</name>
<evidence type="ECO:0000313" key="3">
    <source>
        <dbReference type="Proteomes" id="UP000799779"/>
    </source>
</evidence>
<feature type="region of interest" description="Disordered" evidence="1">
    <location>
        <begin position="41"/>
        <end position="61"/>
    </location>
</feature>
<dbReference type="OrthoDB" id="3912456at2759"/>
<dbReference type="EMBL" id="ML977834">
    <property type="protein sequence ID" value="KAF1992715.1"/>
    <property type="molecule type" value="Genomic_DNA"/>
</dbReference>
<keyword evidence="3" id="KW-1185">Reference proteome</keyword>
<dbReference type="Proteomes" id="UP000799779">
    <property type="component" value="Unassembled WGS sequence"/>
</dbReference>
<organism evidence="2 3">
    <name type="scientific">Amniculicola lignicola CBS 123094</name>
    <dbReference type="NCBI Taxonomy" id="1392246"/>
    <lineage>
        <taxon>Eukaryota</taxon>
        <taxon>Fungi</taxon>
        <taxon>Dikarya</taxon>
        <taxon>Ascomycota</taxon>
        <taxon>Pezizomycotina</taxon>
        <taxon>Dothideomycetes</taxon>
        <taxon>Pleosporomycetidae</taxon>
        <taxon>Pleosporales</taxon>
        <taxon>Amniculicolaceae</taxon>
        <taxon>Amniculicola</taxon>
    </lineage>
</organism>
<proteinExistence type="predicted"/>
<feature type="compositionally biased region" description="Polar residues" evidence="1">
    <location>
        <begin position="80"/>
        <end position="107"/>
    </location>
</feature>
<accession>A0A6A5W0J2</accession>
<reference evidence="2" key="1">
    <citation type="journal article" date="2020" name="Stud. Mycol.">
        <title>101 Dothideomycetes genomes: a test case for predicting lifestyles and emergence of pathogens.</title>
        <authorList>
            <person name="Haridas S."/>
            <person name="Albert R."/>
            <person name="Binder M."/>
            <person name="Bloem J."/>
            <person name="Labutti K."/>
            <person name="Salamov A."/>
            <person name="Andreopoulos B."/>
            <person name="Baker S."/>
            <person name="Barry K."/>
            <person name="Bills G."/>
            <person name="Bluhm B."/>
            <person name="Cannon C."/>
            <person name="Castanera R."/>
            <person name="Culley D."/>
            <person name="Daum C."/>
            <person name="Ezra D."/>
            <person name="Gonzalez J."/>
            <person name="Henrissat B."/>
            <person name="Kuo A."/>
            <person name="Liang C."/>
            <person name="Lipzen A."/>
            <person name="Lutzoni F."/>
            <person name="Magnuson J."/>
            <person name="Mondo S."/>
            <person name="Nolan M."/>
            <person name="Ohm R."/>
            <person name="Pangilinan J."/>
            <person name="Park H.-J."/>
            <person name="Ramirez L."/>
            <person name="Alfaro M."/>
            <person name="Sun H."/>
            <person name="Tritt A."/>
            <person name="Yoshinaga Y."/>
            <person name="Zwiers L.-H."/>
            <person name="Turgeon B."/>
            <person name="Goodwin S."/>
            <person name="Spatafora J."/>
            <person name="Crous P."/>
            <person name="Grigoriev I."/>
        </authorList>
    </citation>
    <scope>NUCLEOTIDE SEQUENCE</scope>
    <source>
        <strain evidence="2">CBS 123094</strain>
    </source>
</reference>
<sequence length="187" mass="20978">MCYHNYTQHSGCGHLGECHTQGWTLCAQAERRLADYRGPMSPPLSPPEYNMGPPPKRNSTSAAKFTKRMFSFPTNLARHASSTTQSSRRAVSGPSISRASTSSYVSTNDAGIRDHEWEVAKCKGDDVTRRTMVSSEMEVCKECMRWIKEMRFMIERYEKTGSVRGTGAFEEFLKWRADSVGGSVEST</sequence>
<feature type="region of interest" description="Disordered" evidence="1">
    <location>
        <begin position="77"/>
        <end position="107"/>
    </location>
</feature>
<evidence type="ECO:0000256" key="1">
    <source>
        <dbReference type="SAM" id="MobiDB-lite"/>
    </source>
</evidence>
<gene>
    <name evidence="2" type="ORF">P154DRAFT_528265</name>
</gene>
<evidence type="ECO:0000313" key="2">
    <source>
        <dbReference type="EMBL" id="KAF1992715.1"/>
    </source>
</evidence>
<protein>
    <submittedName>
        <fullName evidence="2">Uncharacterized protein</fullName>
    </submittedName>
</protein>